<dbReference type="InterPro" id="IPR014975">
    <property type="entry name" value="DUF1836"/>
</dbReference>
<evidence type="ECO:0000313" key="2">
    <source>
        <dbReference type="Proteomes" id="UP000500890"/>
    </source>
</evidence>
<evidence type="ECO:0000313" key="1">
    <source>
        <dbReference type="EMBL" id="QIL45873.1"/>
    </source>
</evidence>
<proteinExistence type="predicted"/>
<gene>
    <name evidence="1" type="ORF">G7081_01580</name>
</gene>
<dbReference type="KEGG" id="vah:G7081_01580"/>
<organism evidence="1 2">
    <name type="scientific">Vagococcus coleopterorum</name>
    <dbReference type="NCBI Taxonomy" id="2714946"/>
    <lineage>
        <taxon>Bacteria</taxon>
        <taxon>Bacillati</taxon>
        <taxon>Bacillota</taxon>
        <taxon>Bacilli</taxon>
        <taxon>Lactobacillales</taxon>
        <taxon>Enterococcaceae</taxon>
        <taxon>Vagococcus</taxon>
    </lineage>
</organism>
<protein>
    <submittedName>
        <fullName evidence="1">DUF1836 domain-containing protein</fullName>
    </submittedName>
</protein>
<dbReference type="EMBL" id="CP049886">
    <property type="protein sequence ID" value="QIL45873.1"/>
    <property type="molecule type" value="Genomic_DNA"/>
</dbReference>
<dbReference type="Proteomes" id="UP000500890">
    <property type="component" value="Chromosome"/>
</dbReference>
<reference evidence="1 2" key="1">
    <citation type="submission" date="2020-03" db="EMBL/GenBank/DDBJ databases">
        <title>Vagococcus sp. nov., isolated from beetles.</title>
        <authorList>
            <person name="Hyun D.-W."/>
            <person name="Bae J.-W."/>
        </authorList>
    </citation>
    <scope>NUCLEOTIDE SEQUENCE [LARGE SCALE GENOMIC DNA]</scope>
    <source>
        <strain evidence="1 2">HDW17A</strain>
    </source>
</reference>
<accession>A0A6G8ALS3</accession>
<dbReference type="AlphaFoldDB" id="A0A6G8ALS3"/>
<dbReference type="PANTHER" id="PTHR40056:SF1">
    <property type="entry name" value="DUF1836 DOMAIN-CONTAINING PROTEIN"/>
    <property type="match status" value="1"/>
</dbReference>
<dbReference type="Pfam" id="PF08876">
    <property type="entry name" value="DUF1836"/>
    <property type="match status" value="1"/>
</dbReference>
<sequence>MKDIILATDWQKTLHNLKLPRWSELPDIPVYMDQLVTLVQRYTQPFSVSIDNQPLITSSMVNNYVKQKLILPPEKKKYDQRHLARLIIITTLKQSFDMTIVQQGIIQQIEASTNYEQAYDHFCQEMEDTVELFLINSTTDQIEVRIANPLYQPIQMATITLVAKLVTERTIQSINKTLKENEEK</sequence>
<dbReference type="RefSeq" id="WP_166006801.1">
    <property type="nucleotide sequence ID" value="NZ_CP049886.1"/>
</dbReference>
<name>A0A6G8ALS3_9ENTE</name>
<keyword evidence="2" id="KW-1185">Reference proteome</keyword>
<dbReference type="PANTHER" id="PTHR40056">
    <property type="entry name" value="HYPOTHETICAL CYTOSOLIC PROTEIN"/>
    <property type="match status" value="1"/>
</dbReference>